<sequence length="160" mass="18256">MNTIVQHIETYWTKQSRGNPGASVRNSVPETFTIEGAPEIQGVLLNEVKYSEYNNFSNPVVSDFHAINENQQRQLGFKFEELDGELLVSKWNHSGHLTKVGALKPNSWLKVITNERTSLEHTWAYYKHVYNIYFGEASNTGNVLSSQQPITVLNAENDLW</sequence>
<evidence type="ECO:0000313" key="1">
    <source>
        <dbReference type="EMBL" id="MBU2714081.1"/>
    </source>
</evidence>
<evidence type="ECO:0000313" key="2">
    <source>
        <dbReference type="Proteomes" id="UP000690515"/>
    </source>
</evidence>
<dbReference type="Proteomes" id="UP000690515">
    <property type="component" value="Unassembled WGS sequence"/>
</dbReference>
<accession>A0ABS5ZJ24</accession>
<organism evidence="1 2">
    <name type="scientific">Zooshikella harenae</name>
    <dbReference type="NCBI Taxonomy" id="2827238"/>
    <lineage>
        <taxon>Bacteria</taxon>
        <taxon>Pseudomonadati</taxon>
        <taxon>Pseudomonadota</taxon>
        <taxon>Gammaproteobacteria</taxon>
        <taxon>Oceanospirillales</taxon>
        <taxon>Zooshikellaceae</taxon>
        <taxon>Zooshikella</taxon>
    </lineage>
</organism>
<gene>
    <name evidence="1" type="ORF">KCG35_23810</name>
</gene>
<proteinExistence type="predicted"/>
<reference evidence="1 2" key="1">
    <citation type="submission" date="2021-04" db="EMBL/GenBank/DDBJ databases">
        <authorList>
            <person name="Pira H."/>
            <person name="Risdian C."/>
            <person name="Wink J."/>
        </authorList>
    </citation>
    <scope>NUCLEOTIDE SEQUENCE [LARGE SCALE GENOMIC DNA]</scope>
    <source>
        <strain evidence="1 2">WH53</strain>
    </source>
</reference>
<comment type="caution">
    <text evidence="1">The sequence shown here is derived from an EMBL/GenBank/DDBJ whole genome shotgun (WGS) entry which is preliminary data.</text>
</comment>
<protein>
    <submittedName>
        <fullName evidence="1">Uncharacterized protein</fullName>
    </submittedName>
</protein>
<dbReference type="RefSeq" id="WP_215822352.1">
    <property type="nucleotide sequence ID" value="NZ_JAGSOY010000146.1"/>
</dbReference>
<dbReference type="EMBL" id="JAGSOY010000146">
    <property type="protein sequence ID" value="MBU2714081.1"/>
    <property type="molecule type" value="Genomic_DNA"/>
</dbReference>
<name>A0ABS5ZJ24_9GAMM</name>
<keyword evidence="2" id="KW-1185">Reference proteome</keyword>